<dbReference type="RefSeq" id="WP_123851102.1">
    <property type="nucleotide sequence ID" value="NZ_CP033912.1"/>
</dbReference>
<dbReference type="InterPro" id="IPR008792">
    <property type="entry name" value="PQQD"/>
</dbReference>
<reference evidence="3 4" key="1">
    <citation type="submission" date="2018-11" db="EMBL/GenBank/DDBJ databases">
        <title>Proposal to divide the Flavobacteriaceae and reorganize its genera based on Amino Acid Identity values calculated from whole genome sequences.</title>
        <authorList>
            <person name="Nicholson A.C."/>
            <person name="Gulvik C.A."/>
            <person name="Whitney A.M."/>
            <person name="Humrighouse B.W."/>
            <person name="Bell M."/>
            <person name="Holmes B."/>
            <person name="Steigerwalt A.G."/>
            <person name="Villarma A."/>
            <person name="Sheth M."/>
            <person name="Batra D."/>
            <person name="Pryor J."/>
            <person name="Bernardet J.-F."/>
            <person name="Hugo C."/>
            <person name="Kampfer P."/>
            <person name="Newman J."/>
            <person name="McQuiston J.R."/>
        </authorList>
    </citation>
    <scope>NUCLEOTIDE SEQUENCE [LARGE SCALE GENOMIC DNA]</scope>
    <source>
        <strain evidence="1 3">G0207</strain>
        <strain evidence="2 4">H5143</strain>
    </source>
</reference>
<proteinExistence type="predicted"/>
<evidence type="ECO:0000313" key="3">
    <source>
        <dbReference type="Proteomes" id="UP000274073"/>
    </source>
</evidence>
<evidence type="ECO:0000313" key="2">
    <source>
        <dbReference type="EMBL" id="AZA97138.1"/>
    </source>
</evidence>
<dbReference type="EMBL" id="CP033915">
    <property type="protein sequence ID" value="AZA88595.1"/>
    <property type="molecule type" value="Genomic_DNA"/>
</dbReference>
<organism evidence="1 3">
    <name type="scientific">Chryseobacterium shandongense</name>
    <dbReference type="NCBI Taxonomy" id="1493872"/>
    <lineage>
        <taxon>Bacteria</taxon>
        <taxon>Pseudomonadati</taxon>
        <taxon>Bacteroidota</taxon>
        <taxon>Flavobacteriia</taxon>
        <taxon>Flavobacteriales</taxon>
        <taxon>Weeksellaceae</taxon>
        <taxon>Chryseobacterium group</taxon>
        <taxon>Chryseobacterium</taxon>
    </lineage>
</organism>
<evidence type="ECO:0000313" key="4">
    <source>
        <dbReference type="Proteomes" id="UP000281741"/>
    </source>
</evidence>
<dbReference type="OrthoDB" id="5373226at2"/>
<dbReference type="KEGG" id="csha:EG350_06215"/>
<dbReference type="Gene3D" id="1.10.10.1150">
    <property type="entry name" value="Coenzyme PQQ synthesis protein D (PqqD)"/>
    <property type="match status" value="1"/>
</dbReference>
<dbReference type="Pfam" id="PF05402">
    <property type="entry name" value="PqqD"/>
    <property type="match status" value="1"/>
</dbReference>
<keyword evidence="4" id="KW-1185">Reference proteome</keyword>
<dbReference type="Proteomes" id="UP000274073">
    <property type="component" value="Chromosome"/>
</dbReference>
<dbReference type="Proteomes" id="UP000281741">
    <property type="component" value="Chromosome"/>
</dbReference>
<name>A0A3G6R1J4_9FLAO</name>
<dbReference type="InterPro" id="IPR041881">
    <property type="entry name" value="PqqD_sf"/>
</dbReference>
<sequence length="82" mass="9264">MNIKKNIAVSESGFLFNPTSGDSFSLNTIGSEIIRLMKEHKKPEEVIEAIVSEYEVDSSTVEKDLYDFFSVLKNYKLAENGK</sequence>
<dbReference type="EMBL" id="CP033912">
    <property type="protein sequence ID" value="AZA97138.1"/>
    <property type="molecule type" value="Genomic_DNA"/>
</dbReference>
<accession>A0A3G6R1J4</accession>
<protein>
    <submittedName>
        <fullName evidence="1">PqqD family protein</fullName>
    </submittedName>
</protein>
<gene>
    <name evidence="1" type="ORF">EG349_18400</name>
    <name evidence="2" type="ORF">EG353_17105</name>
</gene>
<dbReference type="AlphaFoldDB" id="A0A3G6R1J4"/>
<evidence type="ECO:0000313" key="1">
    <source>
        <dbReference type="EMBL" id="AZA88595.1"/>
    </source>
</evidence>